<evidence type="ECO:0000313" key="2">
    <source>
        <dbReference type="EMBL" id="OIQ74035.1"/>
    </source>
</evidence>
<comment type="caution">
    <text evidence="2">The sequence shown here is derived from an EMBL/GenBank/DDBJ whole genome shotgun (WGS) entry which is preliminary data.</text>
</comment>
<proteinExistence type="predicted"/>
<dbReference type="EMBL" id="MLJW01002647">
    <property type="protein sequence ID" value="OIQ74035.1"/>
    <property type="molecule type" value="Genomic_DNA"/>
</dbReference>
<name>A0A1J5Q964_9ZZZZ</name>
<feature type="region of interest" description="Disordered" evidence="1">
    <location>
        <begin position="184"/>
        <end position="216"/>
    </location>
</feature>
<feature type="compositionally biased region" description="Basic and acidic residues" evidence="1">
    <location>
        <begin position="207"/>
        <end position="216"/>
    </location>
</feature>
<sequence length="216" mass="24009">MAPFETFSTWPISTSYSASADGRTGRAQDFSPHARQTIHDRPGHFGGQPARRHCPGHARIDAGCRAARRARWRLRRVVRAAGVPAQIRRQEAGTGHLDPGAGACQPGHRLRRPAGCAQRGIQLPDPEHSGRTGAAALVAGRRHPQADRELHRAGIHHPLPDRTGAEADPKPARRVRIDCRRRGNPRGRIAQGAAELRKIPRRHHRHPDLVRRQHHR</sequence>
<evidence type="ECO:0000256" key="1">
    <source>
        <dbReference type="SAM" id="MobiDB-lite"/>
    </source>
</evidence>
<reference evidence="2" key="1">
    <citation type="submission" date="2016-10" db="EMBL/GenBank/DDBJ databases">
        <title>Sequence of Gallionella enrichment culture.</title>
        <authorList>
            <person name="Poehlein A."/>
            <person name="Muehling M."/>
            <person name="Daniel R."/>
        </authorList>
    </citation>
    <scope>NUCLEOTIDE SEQUENCE</scope>
</reference>
<accession>A0A1J5Q964</accession>
<gene>
    <name evidence="2" type="ORF">GALL_443220</name>
</gene>
<protein>
    <submittedName>
        <fullName evidence="2">Uncharacterized protein</fullName>
    </submittedName>
</protein>
<feature type="region of interest" description="Disordered" evidence="1">
    <location>
        <begin position="91"/>
        <end position="111"/>
    </location>
</feature>
<dbReference type="AlphaFoldDB" id="A0A1J5Q964"/>
<feature type="region of interest" description="Disordered" evidence="1">
    <location>
        <begin position="153"/>
        <end position="172"/>
    </location>
</feature>
<organism evidence="2">
    <name type="scientific">mine drainage metagenome</name>
    <dbReference type="NCBI Taxonomy" id="410659"/>
    <lineage>
        <taxon>unclassified sequences</taxon>
        <taxon>metagenomes</taxon>
        <taxon>ecological metagenomes</taxon>
    </lineage>
</organism>